<dbReference type="GO" id="GO:0042795">
    <property type="term" value="P:snRNA transcription by RNA polymerase II"/>
    <property type="evidence" value="ECO:0007669"/>
    <property type="project" value="TreeGrafter"/>
</dbReference>
<feature type="compositionally biased region" description="Acidic residues" evidence="1">
    <location>
        <begin position="476"/>
        <end position="489"/>
    </location>
</feature>
<dbReference type="EMBL" id="CAJNOE010000033">
    <property type="protein sequence ID" value="CAF0775095.1"/>
    <property type="molecule type" value="Genomic_DNA"/>
</dbReference>
<dbReference type="PANTHER" id="PTHR14633:SF3">
    <property type="entry name" value="LITTLE ELONGATION COMPLEX SUBUNIT 2"/>
    <property type="match status" value="1"/>
</dbReference>
<gene>
    <name evidence="3" type="ORF">IZO911_LOCUS5506</name>
</gene>
<dbReference type="Pfam" id="PF10505">
    <property type="entry name" value="NARG2_C"/>
    <property type="match status" value="1"/>
</dbReference>
<dbReference type="GO" id="GO:0045945">
    <property type="term" value="P:positive regulation of transcription by RNA polymerase III"/>
    <property type="evidence" value="ECO:0007669"/>
    <property type="project" value="TreeGrafter"/>
</dbReference>
<dbReference type="GO" id="GO:0008023">
    <property type="term" value="C:transcription elongation factor complex"/>
    <property type="evidence" value="ECO:0007669"/>
    <property type="project" value="InterPro"/>
</dbReference>
<evidence type="ECO:0000256" key="1">
    <source>
        <dbReference type="SAM" id="MobiDB-lite"/>
    </source>
</evidence>
<feature type="region of interest" description="Disordered" evidence="1">
    <location>
        <begin position="516"/>
        <end position="535"/>
    </location>
</feature>
<feature type="compositionally biased region" description="Basic residues" evidence="1">
    <location>
        <begin position="806"/>
        <end position="826"/>
    </location>
</feature>
<feature type="domain" description="Little elongation complex subunit 2 C-terminal" evidence="2">
    <location>
        <begin position="548"/>
        <end position="754"/>
    </location>
</feature>
<name>A0A813R086_9BILA</name>
<reference evidence="3" key="1">
    <citation type="submission" date="2021-02" db="EMBL/GenBank/DDBJ databases">
        <authorList>
            <person name="Nowell W R."/>
        </authorList>
    </citation>
    <scope>NUCLEOTIDE SEQUENCE</scope>
</reference>
<accession>A0A813R086</accession>
<evidence type="ECO:0000259" key="2">
    <source>
        <dbReference type="Pfam" id="PF10505"/>
    </source>
</evidence>
<dbReference type="AlphaFoldDB" id="A0A813R086"/>
<evidence type="ECO:0000313" key="4">
    <source>
        <dbReference type="Proteomes" id="UP000663860"/>
    </source>
</evidence>
<comment type="caution">
    <text evidence="3">The sequence shown here is derived from an EMBL/GenBank/DDBJ whole genome shotgun (WGS) entry which is preliminary data.</text>
</comment>
<feature type="compositionally biased region" description="Basic and acidic residues" evidence="1">
    <location>
        <begin position="796"/>
        <end position="805"/>
    </location>
</feature>
<dbReference type="PANTHER" id="PTHR14633">
    <property type="entry name" value="LITTLE ELONGATION COMPLEX SUBUNIT 2"/>
    <property type="match status" value="1"/>
</dbReference>
<proteinExistence type="predicted"/>
<evidence type="ECO:0000313" key="3">
    <source>
        <dbReference type="EMBL" id="CAF0775095.1"/>
    </source>
</evidence>
<dbReference type="InterPro" id="IPR019535">
    <property type="entry name" value="ICE2_C"/>
</dbReference>
<protein>
    <recommendedName>
        <fullName evidence="2">Little elongation complex subunit 2 C-terminal domain-containing protein</fullName>
    </recommendedName>
</protein>
<feature type="compositionally biased region" description="Basic and acidic residues" evidence="1">
    <location>
        <begin position="465"/>
        <end position="475"/>
    </location>
</feature>
<dbReference type="Proteomes" id="UP000663860">
    <property type="component" value="Unassembled WGS sequence"/>
</dbReference>
<dbReference type="GO" id="GO:0042796">
    <property type="term" value="P:snRNA transcription by RNA polymerase III"/>
    <property type="evidence" value="ECO:0007669"/>
    <property type="project" value="TreeGrafter"/>
</dbReference>
<feature type="region of interest" description="Disordered" evidence="1">
    <location>
        <begin position="796"/>
        <end position="826"/>
    </location>
</feature>
<feature type="region of interest" description="Disordered" evidence="1">
    <location>
        <begin position="451"/>
        <end position="489"/>
    </location>
</feature>
<sequence length="826" mass="96423">MADSSETINIDNIVRIFQENNNRKDQNESSIKSEHHDQWITNSISFRQITQDISKLPIVSTVPKENPSESNSVVNKESEDPAIEKDLREIKLYSAAQFRSHINRIYPFHLDYFTDKLSTLDYDQQRMGLYVFYDINNGYLINDVEKESQKKTSRGKNMKRMNGLLLNEHRMFNQFAKEYATKHLNRDYESIKPFIKKFMQTWLQHKTDLLLKRTSSLDQLYSHHMTIPLNSYDSLTPVTFINLSTVLRLGTIPLLTIPENIEKLNVKCSDNHDRVITNRFNPQYRLTGTIPLLTIPENIEKLNVKCSDNHDRVITNRFNPQYRLTNLVDDPNLLAILSQHPSIDVVLSKSSFYLLTELFSTSSSTSPMTLPVSIREFQFETLDNPNLTKKKVIFIDKPLRQRVYTKRELNSKYFQRSFRSLLLSTTGGKRETTDNPFIYTSFNNKTEFQITEIKNKTNEQSSTKPTEKEKEKEKEITDDDDDDDDEGAMIIDTDGDIEQQQKLFIKSKQKIINSAPILQDRETNNSDNSTNDLENGPVPIVSSVKLATPIQGNYEYCLWQLGTLQILIRSSHHGYCQNNPPNNTNDELVTCYSKLEYQPQFGLEQITDKEYRLIWFESYLRHGASVLVGRINVFTQQLLRVEKMTYENIDQNLKECQIDMLKAITKIYGLLYGLQSLEPKKYLLSCPLNEDKLYLYQTASNESNEKTFDLHSEPFESNALLVESDCLTVPWIPLTPSLLLPYHVDFERIPLTFCPRNKRNKTFYLKIFSSLKFVLFEGCFDIDITILANRKRRNIVKQEEKNNQDKKKRKKTKKKNAQRRKKKTTE</sequence>
<organism evidence="3 4">
    <name type="scientific">Adineta steineri</name>
    <dbReference type="NCBI Taxonomy" id="433720"/>
    <lineage>
        <taxon>Eukaryota</taxon>
        <taxon>Metazoa</taxon>
        <taxon>Spiralia</taxon>
        <taxon>Gnathifera</taxon>
        <taxon>Rotifera</taxon>
        <taxon>Eurotatoria</taxon>
        <taxon>Bdelloidea</taxon>
        <taxon>Adinetida</taxon>
        <taxon>Adinetidae</taxon>
        <taxon>Adineta</taxon>
    </lineage>
</organism>